<accession>A0A6G6GMU7</accession>
<evidence type="ECO:0000313" key="3">
    <source>
        <dbReference type="Proteomes" id="UP000505306"/>
    </source>
</evidence>
<sequence length="87" mass="9713">MLPTETGLTVGASLFPFIEFFTGLLIISNVNIKKSIRIAFCISLVMICFIIADQLYSRLIYHGVIIGLLVFLCFKVDKNQQTPTLSV</sequence>
<keyword evidence="1" id="KW-0812">Transmembrane</keyword>
<dbReference type="Proteomes" id="UP000505306">
    <property type="component" value="Chromosome"/>
</dbReference>
<organism evidence="2 3">
    <name type="scientific">Rasiella rasia</name>
    <dbReference type="NCBI Taxonomy" id="2744027"/>
    <lineage>
        <taxon>Bacteria</taxon>
        <taxon>Pseudomonadati</taxon>
        <taxon>Bacteroidota</taxon>
        <taxon>Flavobacteriia</taxon>
        <taxon>Flavobacteriales</taxon>
        <taxon>Flavobacteriaceae</taxon>
        <taxon>Rasiella</taxon>
    </lineage>
</organism>
<dbReference type="AlphaFoldDB" id="A0A6G6GMU7"/>
<proteinExistence type="predicted"/>
<name>A0A6G6GMU7_9FLAO</name>
<protein>
    <submittedName>
        <fullName evidence="2">Uncharacterized protein</fullName>
    </submittedName>
</protein>
<feature type="transmembrane region" description="Helical" evidence="1">
    <location>
        <begin position="6"/>
        <end position="28"/>
    </location>
</feature>
<dbReference type="RefSeq" id="WP_164679051.1">
    <property type="nucleotide sequence ID" value="NZ_CP049057.1"/>
</dbReference>
<feature type="transmembrane region" description="Helical" evidence="1">
    <location>
        <begin position="35"/>
        <end position="52"/>
    </location>
</feature>
<reference evidence="2 3" key="1">
    <citation type="submission" date="2020-02" db="EMBL/GenBank/DDBJ databases">
        <title>Complete genome sequence of Flavobacteriaceae bacterium.</title>
        <authorList>
            <person name="Kim S.-J."/>
            <person name="Kim Y.-S."/>
            <person name="Kim K.-H."/>
        </authorList>
    </citation>
    <scope>NUCLEOTIDE SEQUENCE [LARGE SCALE GENOMIC DNA]</scope>
    <source>
        <strain evidence="2 3">RR4-40</strain>
    </source>
</reference>
<dbReference type="EMBL" id="CP049057">
    <property type="protein sequence ID" value="QIE59021.1"/>
    <property type="molecule type" value="Genomic_DNA"/>
</dbReference>
<evidence type="ECO:0000313" key="2">
    <source>
        <dbReference type="EMBL" id="QIE59021.1"/>
    </source>
</evidence>
<keyword evidence="1" id="KW-0472">Membrane</keyword>
<gene>
    <name evidence="2" type="ORF">G5B37_05420</name>
</gene>
<keyword evidence="1" id="KW-1133">Transmembrane helix</keyword>
<feature type="transmembrane region" description="Helical" evidence="1">
    <location>
        <begin position="58"/>
        <end position="76"/>
    </location>
</feature>
<dbReference type="KEGG" id="mgel:G5B37_05420"/>
<keyword evidence="3" id="KW-1185">Reference proteome</keyword>
<evidence type="ECO:0000256" key="1">
    <source>
        <dbReference type="SAM" id="Phobius"/>
    </source>
</evidence>